<evidence type="ECO:0000256" key="9">
    <source>
        <dbReference type="NCBIfam" id="TIGR03303"/>
    </source>
</evidence>
<dbReference type="Pfam" id="PF01103">
    <property type="entry name" value="Omp85"/>
    <property type="match status" value="1"/>
</dbReference>
<evidence type="ECO:0000256" key="5">
    <source>
        <dbReference type="ARBA" id="ARBA00022737"/>
    </source>
</evidence>
<dbReference type="OrthoDB" id="9803054at2"/>
<comment type="similarity">
    <text evidence="8">Belongs to the BamA family.</text>
</comment>
<dbReference type="PATRIC" id="fig|381306.5.peg.2590"/>
<evidence type="ECO:0000313" key="11">
    <source>
        <dbReference type="EMBL" id="SCY54580.1"/>
    </source>
</evidence>
<dbReference type="HAMAP" id="MF_01430">
    <property type="entry name" value="OM_assembly_BamA"/>
    <property type="match status" value="1"/>
</dbReference>
<dbReference type="PANTHER" id="PTHR12815">
    <property type="entry name" value="SORTING AND ASSEMBLY MACHINERY SAMM50 PROTEIN FAMILY MEMBER"/>
    <property type="match status" value="1"/>
</dbReference>
<feature type="domain" description="POTRA" evidence="10">
    <location>
        <begin position="26"/>
        <end position="93"/>
    </location>
</feature>
<dbReference type="PROSITE" id="PS51779">
    <property type="entry name" value="POTRA"/>
    <property type="match status" value="4"/>
</dbReference>
<evidence type="ECO:0000256" key="1">
    <source>
        <dbReference type="ARBA" id="ARBA00004370"/>
    </source>
</evidence>
<dbReference type="GO" id="GO:0051205">
    <property type="term" value="P:protein insertion into membrane"/>
    <property type="evidence" value="ECO:0007669"/>
    <property type="project" value="UniProtKB-UniRule"/>
</dbReference>
<comment type="subunit">
    <text evidence="8">Part of the Bam complex.</text>
</comment>
<keyword evidence="4 8" id="KW-0732">Signal</keyword>
<gene>
    <name evidence="8" type="primary">bamA</name>
    <name evidence="11" type="ORF">SAMN05661077_2432</name>
</gene>
<evidence type="ECO:0000256" key="6">
    <source>
        <dbReference type="ARBA" id="ARBA00023136"/>
    </source>
</evidence>
<feature type="domain" description="POTRA" evidence="10">
    <location>
        <begin position="177"/>
        <end position="265"/>
    </location>
</feature>
<evidence type="ECO:0000259" key="10">
    <source>
        <dbReference type="PROSITE" id="PS51779"/>
    </source>
</evidence>
<evidence type="ECO:0000256" key="3">
    <source>
        <dbReference type="ARBA" id="ARBA00022692"/>
    </source>
</evidence>
<keyword evidence="3 8" id="KW-0812">Transmembrane</keyword>
<protein>
    <recommendedName>
        <fullName evidence="8 9">Outer membrane protein assembly factor BamA</fullName>
    </recommendedName>
</protein>
<dbReference type="GO" id="GO:0009279">
    <property type="term" value="C:cell outer membrane"/>
    <property type="evidence" value="ECO:0007669"/>
    <property type="project" value="UniProtKB-SubCell"/>
</dbReference>
<keyword evidence="12" id="KW-1185">Reference proteome</keyword>
<dbReference type="InterPro" id="IPR034746">
    <property type="entry name" value="POTRA"/>
</dbReference>
<dbReference type="Proteomes" id="UP000183104">
    <property type="component" value="Unassembled WGS sequence"/>
</dbReference>
<keyword evidence="7 8" id="KW-0998">Cell outer membrane</keyword>
<dbReference type="InterPro" id="IPR000184">
    <property type="entry name" value="Bac_surfAg_D15"/>
</dbReference>
<accession>A0A0N8PNJ7</accession>
<comment type="function">
    <text evidence="8">Part of the outer membrane protein assembly complex, which is involved in assembly and insertion of beta-barrel proteins into the outer membrane.</text>
</comment>
<dbReference type="Gene3D" id="3.10.20.310">
    <property type="entry name" value="membrane protein fhac"/>
    <property type="match status" value="5"/>
</dbReference>
<feature type="chain" id="PRO_5010591156" description="Outer membrane protein assembly factor BamA" evidence="8">
    <location>
        <begin position="25"/>
        <end position="757"/>
    </location>
</feature>
<comment type="subcellular location">
    <subcellularLocation>
        <location evidence="8">Cell outer membrane</location>
    </subcellularLocation>
    <subcellularLocation>
        <location evidence="1">Membrane</location>
    </subcellularLocation>
</comment>
<organism evidence="11 12">
    <name type="scientific">Thiohalorhabdus denitrificans</name>
    <dbReference type="NCBI Taxonomy" id="381306"/>
    <lineage>
        <taxon>Bacteria</taxon>
        <taxon>Pseudomonadati</taxon>
        <taxon>Pseudomonadota</taxon>
        <taxon>Gammaproteobacteria</taxon>
        <taxon>Thiohalorhabdales</taxon>
        <taxon>Thiohalorhabdaceae</taxon>
        <taxon>Thiohalorhabdus</taxon>
    </lineage>
</organism>
<dbReference type="Gene3D" id="2.40.160.50">
    <property type="entry name" value="membrane protein fhac: a member of the omp85/tpsb transporter family"/>
    <property type="match status" value="1"/>
</dbReference>
<keyword evidence="2 8" id="KW-1134">Transmembrane beta strand</keyword>
<name>A0A0N8PNJ7_9GAMM</name>
<dbReference type="InterPro" id="IPR010827">
    <property type="entry name" value="BamA/TamA_POTRA"/>
</dbReference>
<keyword evidence="6 8" id="KW-0472">Membrane</keyword>
<dbReference type="InterPro" id="IPR023707">
    <property type="entry name" value="OM_assembly_BamA"/>
</dbReference>
<dbReference type="PIRSF" id="PIRSF006076">
    <property type="entry name" value="OM_assembly_OMP85"/>
    <property type="match status" value="1"/>
</dbReference>
<evidence type="ECO:0000313" key="12">
    <source>
        <dbReference type="Proteomes" id="UP000183104"/>
    </source>
</evidence>
<dbReference type="Pfam" id="PF07244">
    <property type="entry name" value="POTRA"/>
    <property type="match status" value="4"/>
</dbReference>
<evidence type="ECO:0000256" key="8">
    <source>
        <dbReference type="HAMAP-Rule" id="MF_01430"/>
    </source>
</evidence>
<feature type="domain" description="POTRA" evidence="10">
    <location>
        <begin position="349"/>
        <end position="423"/>
    </location>
</feature>
<keyword evidence="5 8" id="KW-0677">Repeat</keyword>
<reference evidence="12" key="1">
    <citation type="submission" date="2016-10" db="EMBL/GenBank/DDBJ databases">
        <authorList>
            <person name="Varghese N."/>
        </authorList>
    </citation>
    <scope>NUCLEOTIDE SEQUENCE [LARGE SCALE GENOMIC DNA]</scope>
    <source>
        <strain evidence="12">HL 19</strain>
    </source>
</reference>
<dbReference type="AlphaFoldDB" id="A0A0N8PNJ7"/>
<dbReference type="InterPro" id="IPR039910">
    <property type="entry name" value="D15-like"/>
</dbReference>
<dbReference type="STRING" id="381306.AN478_01180"/>
<evidence type="ECO:0000256" key="2">
    <source>
        <dbReference type="ARBA" id="ARBA00022452"/>
    </source>
</evidence>
<dbReference type="PANTHER" id="PTHR12815:SF23">
    <property type="entry name" value="OUTER MEMBRANE PROTEIN ASSEMBLY FACTOR BAMA"/>
    <property type="match status" value="1"/>
</dbReference>
<evidence type="ECO:0000256" key="7">
    <source>
        <dbReference type="ARBA" id="ARBA00023237"/>
    </source>
</evidence>
<evidence type="ECO:0000256" key="4">
    <source>
        <dbReference type="ARBA" id="ARBA00022729"/>
    </source>
</evidence>
<dbReference type="NCBIfam" id="TIGR03303">
    <property type="entry name" value="OM_YaeT"/>
    <property type="match status" value="1"/>
</dbReference>
<feature type="domain" description="POTRA" evidence="10">
    <location>
        <begin position="268"/>
        <end position="346"/>
    </location>
</feature>
<dbReference type="EMBL" id="FMUN01000007">
    <property type="protein sequence ID" value="SCY54580.1"/>
    <property type="molecule type" value="Genomic_DNA"/>
</dbReference>
<proteinExistence type="inferred from homology"/>
<dbReference type="GO" id="GO:0043165">
    <property type="term" value="P:Gram-negative-bacterium-type cell outer membrane assembly"/>
    <property type="evidence" value="ECO:0007669"/>
    <property type="project" value="UniProtKB-UniRule"/>
</dbReference>
<feature type="signal peptide" evidence="8">
    <location>
        <begin position="1"/>
        <end position="24"/>
    </location>
</feature>
<sequence precursor="true">MHVLRKVVVTVVAAVGAALAPAAAAFTVEGIDIRGADRIEEGTVRNYLPVEVGEEVDPPAAQRAIHALYETGFFRDVQLLRENGTLVVEVEEKPVVTGITFQGMEELQEDQVREAFQSFGLEERKMFSRSGLRRATLELERQYNAQGYYAVEVNAETDASGEEGVAITFEVDEGRPAKISQIAIVGNERFTDETLKGQFNLTDSAAFAFLSGKDQYARQNLMADLESLRSYYMDRGHLNFQVDSTQVQLSPERQHVFVTINITEGAQYRLEEVSFSGDTVVPEEDLWSLVELEEGDLFSRSRVQKSVEAVSQRVGDEGFAFANVNPMPDVDEEARTVDLDFRVSPGRRVSVNEVNIEGNDRTQDRVIRREFRQMESARYQTSKIQRSKERVNRLGYFDSVNLETPSVPGRNDAVDLDLSVEERPTGQFSVGVGYSDVEGVLFTSSIKQNNLFGRGQRLSLQADIGGVNQSLNLSVTEPYFTVDGVSLGGDVYYTKRDTDRLTLFRYSQDRAGLAGRLGFPLSEYWRDSLRLAFEQTDTESGTLELGAEEEEFLGTQDHLLLRNTLTYDSRDSTIFPRKGWKNELITEASLPGGDTRYLRGNVKSQVYFPLLSASTVSLGVEAGRLEGYNGESVPFYEHFYLGGARSVRGFDTYSLGPEDPDGNPIGGVTKLQANSEFIFPIPGAEDTQGIRGAVFADAGWVYGPGQEIDPSELRASVGIGFRWFSPMGPLRFDYAVPVQYEPEDDLQRFQFTIGTNM</sequence>